<reference evidence="1 2" key="1">
    <citation type="submission" date="2013-01" db="EMBL/GenBank/DDBJ databases">
        <authorList>
            <person name="Harkins D.M."/>
            <person name="Durkin A.S."/>
            <person name="Brinkac L.M."/>
            <person name="Haft D.H."/>
            <person name="Selengut J.D."/>
            <person name="Sanka R."/>
            <person name="DePew J."/>
            <person name="Purushe J."/>
            <person name="Hartskeerl R.A."/>
            <person name="Ahmed A."/>
            <person name="van der Linden H."/>
            <person name="Goris M.G.A."/>
            <person name="Vinetz J.M."/>
            <person name="Sutton G.G."/>
            <person name="Nierman W.C."/>
            <person name="Fouts D.E."/>
        </authorList>
    </citation>
    <scope>NUCLEOTIDE SEQUENCE [LARGE SCALE GENOMIC DNA]</scope>
    <source>
        <strain evidence="1 2">MAVJ 401</strain>
    </source>
</reference>
<comment type="caution">
    <text evidence="1">The sequence shown here is derived from an EMBL/GenBank/DDBJ whole genome shotgun (WGS) entry which is preliminary data.</text>
</comment>
<organism evidence="1 2">
    <name type="scientific">Leptospira santarosai serovar Arenal str. MAVJ 401</name>
    <dbReference type="NCBI Taxonomy" id="1049976"/>
    <lineage>
        <taxon>Bacteria</taxon>
        <taxon>Pseudomonadati</taxon>
        <taxon>Spirochaetota</taxon>
        <taxon>Spirochaetia</taxon>
        <taxon>Leptospirales</taxon>
        <taxon>Leptospiraceae</taxon>
        <taxon>Leptospira</taxon>
    </lineage>
</organism>
<sequence>MGVPTNYVSLVLFDGLKEFFYNQVLSRMGGNGFDFVGVPGQILSFLRRIHV</sequence>
<dbReference type="Proteomes" id="UP000012106">
    <property type="component" value="Unassembled WGS sequence"/>
</dbReference>
<evidence type="ECO:0000313" key="2">
    <source>
        <dbReference type="Proteomes" id="UP000012106"/>
    </source>
</evidence>
<dbReference type="EMBL" id="AHMU02000058">
    <property type="protein sequence ID" value="EMN21128.1"/>
    <property type="molecule type" value="Genomic_DNA"/>
</dbReference>
<proteinExistence type="predicted"/>
<gene>
    <name evidence="1" type="ORF">LEP1GSC063_1158</name>
</gene>
<accession>M6JND3</accession>
<evidence type="ECO:0000313" key="1">
    <source>
        <dbReference type="EMBL" id="EMN21128.1"/>
    </source>
</evidence>
<dbReference type="RefSeq" id="WP_004472015.1">
    <property type="nucleotide sequence ID" value="NZ_AHMU02000058.1"/>
</dbReference>
<protein>
    <submittedName>
        <fullName evidence="1">Uncharacterized protein</fullName>
    </submittedName>
</protein>
<dbReference type="AlphaFoldDB" id="M6JND3"/>
<name>M6JND3_9LEPT</name>